<sequence length="237" mass="26947">MKIVERPFQRCFSGDSGVMQLNNGYKMCHASRTLLGSSSACVYKRVSTARRPNPDINQLFNIRDFCFPDTSHKMTRKRSSAAAGTWSAKRRRSSKESDQPQAPQRIVLDGDGDLILCAGSEIGPPVEFRILIVTNKYDITHIIRPWAPGWMQGAILEAEDGLPYNEKLMYSAWELGNEDLFVRQVRNLVLVTSLDGQGRLVSPPPRPLEEQLYLGPVNILGEYIFIRLRQFRYWLVA</sequence>
<reference evidence="2" key="1">
    <citation type="journal article" date="2023" name="Mol. Phylogenet. Evol.">
        <title>Genome-scale phylogeny and comparative genomics of the fungal order Sordariales.</title>
        <authorList>
            <person name="Hensen N."/>
            <person name="Bonometti L."/>
            <person name="Westerberg I."/>
            <person name="Brannstrom I.O."/>
            <person name="Guillou S."/>
            <person name="Cros-Aarteil S."/>
            <person name="Calhoun S."/>
            <person name="Haridas S."/>
            <person name="Kuo A."/>
            <person name="Mondo S."/>
            <person name="Pangilinan J."/>
            <person name="Riley R."/>
            <person name="LaButti K."/>
            <person name="Andreopoulos B."/>
            <person name="Lipzen A."/>
            <person name="Chen C."/>
            <person name="Yan M."/>
            <person name="Daum C."/>
            <person name="Ng V."/>
            <person name="Clum A."/>
            <person name="Steindorff A."/>
            <person name="Ohm R.A."/>
            <person name="Martin F."/>
            <person name="Silar P."/>
            <person name="Natvig D.O."/>
            <person name="Lalanne C."/>
            <person name="Gautier V."/>
            <person name="Ament-Velasquez S.L."/>
            <person name="Kruys A."/>
            <person name="Hutchinson M.I."/>
            <person name="Powell A.J."/>
            <person name="Barry K."/>
            <person name="Miller A.N."/>
            <person name="Grigoriev I.V."/>
            <person name="Debuchy R."/>
            <person name="Gladieux P."/>
            <person name="Hiltunen Thoren M."/>
            <person name="Johannesson H."/>
        </authorList>
    </citation>
    <scope>NUCLEOTIDE SEQUENCE</scope>
    <source>
        <strain evidence="2">CBS 118394</strain>
    </source>
</reference>
<accession>A0AAE0HV20</accession>
<evidence type="ECO:0000256" key="1">
    <source>
        <dbReference type="SAM" id="MobiDB-lite"/>
    </source>
</evidence>
<dbReference type="AlphaFoldDB" id="A0AAE0HV20"/>
<dbReference type="Proteomes" id="UP001283341">
    <property type="component" value="Unassembled WGS sequence"/>
</dbReference>
<keyword evidence="3" id="KW-1185">Reference proteome</keyword>
<gene>
    <name evidence="2" type="ORF">B0H66DRAFT_596040</name>
</gene>
<feature type="region of interest" description="Disordered" evidence="1">
    <location>
        <begin position="76"/>
        <end position="104"/>
    </location>
</feature>
<name>A0AAE0HV20_9PEZI</name>
<evidence type="ECO:0000313" key="2">
    <source>
        <dbReference type="EMBL" id="KAK3312501.1"/>
    </source>
</evidence>
<protein>
    <submittedName>
        <fullName evidence="2">Uncharacterized protein</fullName>
    </submittedName>
</protein>
<dbReference type="EMBL" id="JAUEDM010000009">
    <property type="protein sequence ID" value="KAK3312501.1"/>
    <property type="molecule type" value="Genomic_DNA"/>
</dbReference>
<organism evidence="2 3">
    <name type="scientific">Apodospora peruviana</name>
    <dbReference type="NCBI Taxonomy" id="516989"/>
    <lineage>
        <taxon>Eukaryota</taxon>
        <taxon>Fungi</taxon>
        <taxon>Dikarya</taxon>
        <taxon>Ascomycota</taxon>
        <taxon>Pezizomycotina</taxon>
        <taxon>Sordariomycetes</taxon>
        <taxon>Sordariomycetidae</taxon>
        <taxon>Sordariales</taxon>
        <taxon>Lasiosphaeriaceae</taxon>
        <taxon>Apodospora</taxon>
    </lineage>
</organism>
<comment type="caution">
    <text evidence="2">The sequence shown here is derived from an EMBL/GenBank/DDBJ whole genome shotgun (WGS) entry which is preliminary data.</text>
</comment>
<evidence type="ECO:0000313" key="3">
    <source>
        <dbReference type="Proteomes" id="UP001283341"/>
    </source>
</evidence>
<proteinExistence type="predicted"/>
<reference evidence="2" key="2">
    <citation type="submission" date="2023-06" db="EMBL/GenBank/DDBJ databases">
        <authorList>
            <consortium name="Lawrence Berkeley National Laboratory"/>
            <person name="Haridas S."/>
            <person name="Hensen N."/>
            <person name="Bonometti L."/>
            <person name="Westerberg I."/>
            <person name="Brannstrom I.O."/>
            <person name="Guillou S."/>
            <person name="Cros-Aarteil S."/>
            <person name="Calhoun S."/>
            <person name="Kuo A."/>
            <person name="Mondo S."/>
            <person name="Pangilinan J."/>
            <person name="Riley R."/>
            <person name="Labutti K."/>
            <person name="Andreopoulos B."/>
            <person name="Lipzen A."/>
            <person name="Chen C."/>
            <person name="Yanf M."/>
            <person name="Daum C."/>
            <person name="Ng V."/>
            <person name="Clum A."/>
            <person name="Steindorff A."/>
            <person name="Ohm R."/>
            <person name="Martin F."/>
            <person name="Silar P."/>
            <person name="Natvig D."/>
            <person name="Lalanne C."/>
            <person name="Gautier V."/>
            <person name="Ament-Velasquez S.L."/>
            <person name="Kruys A."/>
            <person name="Hutchinson M.I."/>
            <person name="Powell A.J."/>
            <person name="Barry K."/>
            <person name="Miller A.N."/>
            <person name="Grigoriev I.V."/>
            <person name="Debuchy R."/>
            <person name="Gladieux P."/>
            <person name="Thoren M.H."/>
            <person name="Johannesson H."/>
        </authorList>
    </citation>
    <scope>NUCLEOTIDE SEQUENCE</scope>
    <source>
        <strain evidence="2">CBS 118394</strain>
    </source>
</reference>